<dbReference type="Pfam" id="PF00990">
    <property type="entry name" value="GGDEF"/>
    <property type="match status" value="1"/>
</dbReference>
<feature type="domain" description="GGDEF" evidence="2">
    <location>
        <begin position="169"/>
        <end position="296"/>
    </location>
</feature>
<dbReference type="CDD" id="cd01949">
    <property type="entry name" value="GGDEF"/>
    <property type="match status" value="1"/>
</dbReference>
<dbReference type="GO" id="GO:0071111">
    <property type="term" value="F:cyclic-guanylate-specific phosphodiesterase activity"/>
    <property type="evidence" value="ECO:0007669"/>
    <property type="project" value="InterPro"/>
</dbReference>
<dbReference type="InterPro" id="IPR001633">
    <property type="entry name" value="EAL_dom"/>
</dbReference>
<dbReference type="STRING" id="81409.SAMN04515656_10510"/>
<dbReference type="Pfam" id="PF13426">
    <property type="entry name" value="PAS_9"/>
    <property type="match status" value="1"/>
</dbReference>
<dbReference type="RefSeq" id="WP_090305418.1">
    <property type="nucleotide sequence ID" value="NZ_FNRK01000005.1"/>
</dbReference>
<dbReference type="EMBL" id="FNRK01000005">
    <property type="protein sequence ID" value="SEA18449.1"/>
    <property type="molecule type" value="Genomic_DNA"/>
</dbReference>
<dbReference type="NCBIfam" id="TIGR00254">
    <property type="entry name" value="GGDEF"/>
    <property type="match status" value="1"/>
</dbReference>
<dbReference type="InterPro" id="IPR043128">
    <property type="entry name" value="Rev_trsase/Diguanyl_cyclase"/>
</dbReference>
<dbReference type="InterPro" id="IPR029787">
    <property type="entry name" value="Nucleotide_cyclase"/>
</dbReference>
<dbReference type="SMART" id="SM00052">
    <property type="entry name" value="EAL"/>
    <property type="match status" value="1"/>
</dbReference>
<dbReference type="PANTHER" id="PTHR33121">
    <property type="entry name" value="CYCLIC DI-GMP PHOSPHODIESTERASE PDEF"/>
    <property type="match status" value="1"/>
</dbReference>
<proteinExistence type="predicted"/>
<dbReference type="SUPFAM" id="SSF55073">
    <property type="entry name" value="Nucleotide cyclase"/>
    <property type="match status" value="1"/>
</dbReference>
<dbReference type="Proteomes" id="UP000199394">
    <property type="component" value="Unassembled WGS sequence"/>
</dbReference>
<dbReference type="SUPFAM" id="SSF141868">
    <property type="entry name" value="EAL domain-like"/>
    <property type="match status" value="1"/>
</dbReference>
<evidence type="ECO:0000313" key="4">
    <source>
        <dbReference type="Proteomes" id="UP000199394"/>
    </source>
</evidence>
<dbReference type="AlphaFoldDB" id="A0A1H3Z3U5"/>
<dbReference type="OrthoDB" id="9805474at2"/>
<evidence type="ECO:0000259" key="2">
    <source>
        <dbReference type="PROSITE" id="PS50887"/>
    </source>
</evidence>
<dbReference type="SUPFAM" id="SSF55785">
    <property type="entry name" value="PYP-like sensor domain (PAS domain)"/>
    <property type="match status" value="2"/>
</dbReference>
<dbReference type="Pfam" id="PF00563">
    <property type="entry name" value="EAL"/>
    <property type="match status" value="1"/>
</dbReference>
<organism evidence="3 4">
    <name type="scientific">Eubacterium aggregans</name>
    <dbReference type="NCBI Taxonomy" id="81409"/>
    <lineage>
        <taxon>Bacteria</taxon>
        <taxon>Bacillati</taxon>
        <taxon>Bacillota</taxon>
        <taxon>Clostridia</taxon>
        <taxon>Eubacteriales</taxon>
        <taxon>Eubacteriaceae</taxon>
        <taxon>Eubacterium</taxon>
    </lineage>
</organism>
<dbReference type="InterPro" id="IPR000014">
    <property type="entry name" value="PAS"/>
</dbReference>
<dbReference type="InterPro" id="IPR035965">
    <property type="entry name" value="PAS-like_dom_sf"/>
</dbReference>
<dbReference type="Gene3D" id="3.30.450.20">
    <property type="entry name" value="PAS domain"/>
    <property type="match status" value="2"/>
</dbReference>
<sequence length="838" mass="96191">MMREKTITLNNMHLMINRLINDDYMFLGQIETATGVVTLYSDDTKFHFKKDDFIQMNYDELLSVVFKDIIQDSHYDEAIQALCRETIISQLSIQDPYLVSFPVKTQEGVKSGYFQWKCTYLTADKAIILIASTDITEAVAQEYDLLTGLLNRSGFYRHARQLLDSNPQCPYQLIRIDLDNFKILNDTLGVEKGDTLLRDCGTFFRSLRDDRTLFAHLDSDHFVCLLPQNALSNEAFYNRIEGWFSSYPLTFQLSSHIGVYLIESRDIDISIMCDRALLALKSIKGSYTQRIAQYDKSLRDQIMEEQALSGEMVPALTQGQFEVYLQPQINYENGALIGAEALVRWNHPQRGLLPPSVFVPLFERNGFITALDKYVWEQCCRTLRRWLDDTNQYVPIAVSVNISRIDIYNPHLCDYLIALVDGYQLPHTMLKLEITESAYMQNPEHLMTVVQTLRDAGFLIEMDDFGSGYSSLNTLKDVPVDLLKLDLKFLSSGQNDARGGNILSSVIRMAHWLKIPVIAEGVETQDQADYLKSLGCLYMQGYYFDKPMPIDTFESLLVLRPIDRTNRYKITNLSGIAAFWDPSAQNTLLFNSFVGGAAILEYQNGNAEILRANDRFYQELHTTREAYLYKQQHLLEHFEPIHRTRYENMLKEAIKTGKEAECEVEHRPLSPDTSGQWTCNRSRLLSQNGDTAILYITVENITKRKQIEAQLEMSQEALRLSISKMGKYICYFDIATRTLIMPEHYAKKHGVPVVQKNIPYDSVSILAQDRLKYHAFYERILRGEEAGHVVFRAANTDGTYSWEQVDFATQFSEGGVPLQAIIVVQDISEQVAEVLRMQ</sequence>
<evidence type="ECO:0000259" key="1">
    <source>
        <dbReference type="PROSITE" id="PS50883"/>
    </source>
</evidence>
<dbReference type="Gene3D" id="3.30.70.270">
    <property type="match status" value="1"/>
</dbReference>
<name>A0A1H3Z3U5_9FIRM</name>
<dbReference type="InterPro" id="IPR050706">
    <property type="entry name" value="Cyclic-di-GMP_PDE-like"/>
</dbReference>
<feature type="domain" description="EAL" evidence="1">
    <location>
        <begin position="305"/>
        <end position="561"/>
    </location>
</feature>
<accession>A0A1H3Z3U5</accession>
<evidence type="ECO:0000313" key="3">
    <source>
        <dbReference type="EMBL" id="SEA18449.1"/>
    </source>
</evidence>
<reference evidence="3 4" key="1">
    <citation type="submission" date="2016-10" db="EMBL/GenBank/DDBJ databases">
        <authorList>
            <person name="de Groot N.N."/>
        </authorList>
    </citation>
    <scope>NUCLEOTIDE SEQUENCE [LARGE SCALE GENOMIC DNA]</scope>
    <source>
        <strain evidence="3 4">SR12</strain>
    </source>
</reference>
<dbReference type="InterPro" id="IPR000160">
    <property type="entry name" value="GGDEF_dom"/>
</dbReference>
<gene>
    <name evidence="3" type="ORF">SAMN04515656_10510</name>
</gene>
<dbReference type="Gene3D" id="3.20.20.450">
    <property type="entry name" value="EAL domain"/>
    <property type="match status" value="1"/>
</dbReference>
<dbReference type="PROSITE" id="PS50883">
    <property type="entry name" value="EAL"/>
    <property type="match status" value="1"/>
</dbReference>
<dbReference type="PROSITE" id="PS50887">
    <property type="entry name" value="GGDEF"/>
    <property type="match status" value="1"/>
</dbReference>
<dbReference type="PANTHER" id="PTHR33121:SF70">
    <property type="entry name" value="SIGNALING PROTEIN YKOW"/>
    <property type="match status" value="1"/>
</dbReference>
<protein>
    <submittedName>
        <fullName evidence="3">Diguanylate cyclase (GGDEF) domain-containing protein</fullName>
    </submittedName>
</protein>
<dbReference type="InterPro" id="IPR035919">
    <property type="entry name" value="EAL_sf"/>
</dbReference>
<dbReference type="SMART" id="SM00267">
    <property type="entry name" value="GGDEF"/>
    <property type="match status" value="1"/>
</dbReference>
<dbReference type="CDD" id="cd01948">
    <property type="entry name" value="EAL"/>
    <property type="match status" value="1"/>
</dbReference>
<keyword evidence="4" id="KW-1185">Reference proteome</keyword>